<proteinExistence type="predicted"/>
<protein>
    <submittedName>
        <fullName evidence="2">Uncharacterized protein</fullName>
    </submittedName>
</protein>
<accession>A0A843VC97</accession>
<evidence type="ECO:0000256" key="1">
    <source>
        <dbReference type="SAM" id="MobiDB-lite"/>
    </source>
</evidence>
<dbReference type="AlphaFoldDB" id="A0A843VC97"/>
<feature type="non-terminal residue" evidence="2">
    <location>
        <position position="1"/>
    </location>
</feature>
<feature type="region of interest" description="Disordered" evidence="1">
    <location>
        <begin position="1"/>
        <end position="70"/>
    </location>
</feature>
<evidence type="ECO:0000313" key="2">
    <source>
        <dbReference type="EMBL" id="MQL92157.1"/>
    </source>
</evidence>
<feature type="non-terminal residue" evidence="2">
    <location>
        <position position="136"/>
    </location>
</feature>
<sequence length="136" mass="15260">ETDVRSTGYGGGSSQYPFMPITGPSHAFHSASSSGHHVTEEHVIEEDEEDAIDSQNDIDDNENMNEGDDEPLFDIVRVNNTEIKYEQVPPDIFTSDQWINEAMLNNSHKGIDVPYTLEGEELNVGQIFTNNKNLIY</sequence>
<comment type="caution">
    <text evidence="2">The sequence shown here is derived from an EMBL/GenBank/DDBJ whole genome shotgun (WGS) entry which is preliminary data.</text>
</comment>
<keyword evidence="3" id="KW-1185">Reference proteome</keyword>
<organism evidence="2 3">
    <name type="scientific">Colocasia esculenta</name>
    <name type="common">Wild taro</name>
    <name type="synonym">Arum esculentum</name>
    <dbReference type="NCBI Taxonomy" id="4460"/>
    <lineage>
        <taxon>Eukaryota</taxon>
        <taxon>Viridiplantae</taxon>
        <taxon>Streptophyta</taxon>
        <taxon>Embryophyta</taxon>
        <taxon>Tracheophyta</taxon>
        <taxon>Spermatophyta</taxon>
        <taxon>Magnoliopsida</taxon>
        <taxon>Liliopsida</taxon>
        <taxon>Araceae</taxon>
        <taxon>Aroideae</taxon>
        <taxon>Colocasieae</taxon>
        <taxon>Colocasia</taxon>
    </lineage>
</organism>
<gene>
    <name evidence="2" type="ORF">Taro_024773</name>
</gene>
<evidence type="ECO:0000313" key="3">
    <source>
        <dbReference type="Proteomes" id="UP000652761"/>
    </source>
</evidence>
<reference evidence="2" key="1">
    <citation type="submission" date="2017-07" db="EMBL/GenBank/DDBJ databases">
        <title>Taro Niue Genome Assembly and Annotation.</title>
        <authorList>
            <person name="Atibalentja N."/>
            <person name="Keating K."/>
            <person name="Fields C.J."/>
        </authorList>
    </citation>
    <scope>NUCLEOTIDE SEQUENCE</scope>
    <source>
        <strain evidence="2">Niue_2</strain>
        <tissue evidence="2">Leaf</tissue>
    </source>
</reference>
<dbReference type="Proteomes" id="UP000652761">
    <property type="component" value="Unassembled WGS sequence"/>
</dbReference>
<feature type="compositionally biased region" description="Low complexity" evidence="1">
    <location>
        <begin position="25"/>
        <end position="36"/>
    </location>
</feature>
<feature type="compositionally biased region" description="Acidic residues" evidence="1">
    <location>
        <begin position="43"/>
        <end position="70"/>
    </location>
</feature>
<dbReference type="EMBL" id="NMUH01001417">
    <property type="protein sequence ID" value="MQL92157.1"/>
    <property type="molecule type" value="Genomic_DNA"/>
</dbReference>
<name>A0A843VC97_COLES</name>